<dbReference type="Pfam" id="PF00583">
    <property type="entry name" value="Acetyltransf_1"/>
    <property type="match status" value="1"/>
</dbReference>
<dbReference type="InterPro" id="IPR016181">
    <property type="entry name" value="Acyl_CoA_acyltransferase"/>
</dbReference>
<evidence type="ECO:0000313" key="4">
    <source>
        <dbReference type="EMBL" id="SFL37247.1"/>
    </source>
</evidence>
<proteinExistence type="predicted"/>
<dbReference type="Gene3D" id="3.40.630.30">
    <property type="match status" value="1"/>
</dbReference>
<evidence type="ECO:0000313" key="5">
    <source>
        <dbReference type="Proteomes" id="UP000199048"/>
    </source>
</evidence>
<evidence type="ECO:0000256" key="2">
    <source>
        <dbReference type="ARBA" id="ARBA00023315"/>
    </source>
</evidence>
<keyword evidence="1 4" id="KW-0808">Transferase</keyword>
<dbReference type="STRING" id="582667.SAMN05192568_100436"/>
<dbReference type="RefSeq" id="WP_092037941.1">
    <property type="nucleotide sequence ID" value="NZ_FOTK01000004.1"/>
</dbReference>
<keyword evidence="5" id="KW-1185">Reference proteome</keyword>
<dbReference type="SUPFAM" id="SSF55729">
    <property type="entry name" value="Acyl-CoA N-acyltransferases (Nat)"/>
    <property type="match status" value="1"/>
</dbReference>
<evidence type="ECO:0000259" key="3">
    <source>
        <dbReference type="PROSITE" id="PS51186"/>
    </source>
</evidence>
<dbReference type="Proteomes" id="UP000199048">
    <property type="component" value="Unassembled WGS sequence"/>
</dbReference>
<keyword evidence="2 4" id="KW-0012">Acyltransferase</keyword>
<dbReference type="PROSITE" id="PS51186">
    <property type="entry name" value="GNAT"/>
    <property type="match status" value="1"/>
</dbReference>
<evidence type="ECO:0000256" key="1">
    <source>
        <dbReference type="ARBA" id="ARBA00022679"/>
    </source>
</evidence>
<dbReference type="EMBL" id="FOTK01000004">
    <property type="protein sequence ID" value="SFL37247.1"/>
    <property type="molecule type" value="Genomic_DNA"/>
</dbReference>
<name>A0A1I4H6K6_9HYPH</name>
<gene>
    <name evidence="4" type="ORF">SAMN05192568_100436</name>
</gene>
<sequence>MDPVPSMEAVTIRPAGLDDAPAIAAIHVAAWLETYAGLLPAAMIAALTVEMRLAAWTRILGDPASGTTVAVAEGPAGLVGFGSCGAQRSAELAADGFDGEVSAIYVLRAAQRRGTGSALMAALAAHLRQSGHRAASLWVLHDNVSARQFYERLGGSVVGERAERREQATLMEVAYGWRDLAALQRSPVSG</sequence>
<organism evidence="4 5">
    <name type="scientific">Methylobacterium pseudosasicola</name>
    <dbReference type="NCBI Taxonomy" id="582667"/>
    <lineage>
        <taxon>Bacteria</taxon>
        <taxon>Pseudomonadati</taxon>
        <taxon>Pseudomonadota</taxon>
        <taxon>Alphaproteobacteria</taxon>
        <taxon>Hyphomicrobiales</taxon>
        <taxon>Methylobacteriaceae</taxon>
        <taxon>Methylobacterium</taxon>
    </lineage>
</organism>
<reference evidence="5" key="1">
    <citation type="submission" date="2016-10" db="EMBL/GenBank/DDBJ databases">
        <authorList>
            <person name="Varghese N."/>
            <person name="Submissions S."/>
        </authorList>
    </citation>
    <scope>NUCLEOTIDE SEQUENCE [LARGE SCALE GENOMIC DNA]</scope>
    <source>
        <strain evidence="5">BL36</strain>
    </source>
</reference>
<accession>A0A1I4H6K6</accession>
<dbReference type="AlphaFoldDB" id="A0A1I4H6K6"/>
<feature type="domain" description="N-acetyltransferase" evidence="3">
    <location>
        <begin position="10"/>
        <end position="176"/>
    </location>
</feature>
<dbReference type="InterPro" id="IPR000182">
    <property type="entry name" value="GNAT_dom"/>
</dbReference>
<dbReference type="InterPro" id="IPR050832">
    <property type="entry name" value="Bact_Acetyltransf"/>
</dbReference>
<dbReference type="OrthoDB" id="9799154at2"/>
<protein>
    <submittedName>
        <fullName evidence="4">L-amino acid N-acyltransferase YncA</fullName>
    </submittedName>
</protein>
<dbReference type="PANTHER" id="PTHR43877">
    <property type="entry name" value="AMINOALKYLPHOSPHONATE N-ACETYLTRANSFERASE-RELATED-RELATED"/>
    <property type="match status" value="1"/>
</dbReference>
<dbReference type="GO" id="GO:0016747">
    <property type="term" value="F:acyltransferase activity, transferring groups other than amino-acyl groups"/>
    <property type="evidence" value="ECO:0007669"/>
    <property type="project" value="InterPro"/>
</dbReference>